<feature type="compositionally biased region" description="Basic residues" evidence="1">
    <location>
        <begin position="137"/>
        <end position="152"/>
    </location>
</feature>
<comment type="caution">
    <text evidence="2">The sequence shown here is derived from an EMBL/GenBank/DDBJ whole genome shotgun (WGS) entry which is preliminary data.</text>
</comment>
<evidence type="ECO:0000313" key="2">
    <source>
        <dbReference type="EMBL" id="KAF6765714.1"/>
    </source>
</evidence>
<evidence type="ECO:0000313" key="3">
    <source>
        <dbReference type="Proteomes" id="UP000521943"/>
    </source>
</evidence>
<dbReference type="EMBL" id="JACGCI010000002">
    <property type="protein sequence ID" value="KAF6765714.1"/>
    <property type="molecule type" value="Genomic_DNA"/>
</dbReference>
<keyword evidence="3" id="KW-1185">Reference proteome</keyword>
<evidence type="ECO:0000256" key="1">
    <source>
        <dbReference type="SAM" id="MobiDB-lite"/>
    </source>
</evidence>
<feature type="region of interest" description="Disordered" evidence="1">
    <location>
        <begin position="117"/>
        <end position="210"/>
    </location>
</feature>
<reference evidence="2 3" key="1">
    <citation type="submission" date="2020-07" db="EMBL/GenBank/DDBJ databases">
        <title>Comparative genomics of pyrophilous fungi reveals a link between fire events and developmental genes.</title>
        <authorList>
            <consortium name="DOE Joint Genome Institute"/>
            <person name="Steindorff A.S."/>
            <person name="Carver A."/>
            <person name="Calhoun S."/>
            <person name="Stillman K."/>
            <person name="Liu H."/>
            <person name="Lipzen A."/>
            <person name="Pangilinan J."/>
            <person name="Labutti K."/>
            <person name="Bruns T.D."/>
            <person name="Grigoriev I.V."/>
        </authorList>
    </citation>
    <scope>NUCLEOTIDE SEQUENCE [LARGE SCALE GENOMIC DNA]</scope>
    <source>
        <strain evidence="2 3">CBS 144469</strain>
    </source>
</reference>
<organism evidence="2 3">
    <name type="scientific">Ephemerocybe angulata</name>
    <dbReference type="NCBI Taxonomy" id="980116"/>
    <lineage>
        <taxon>Eukaryota</taxon>
        <taxon>Fungi</taxon>
        <taxon>Dikarya</taxon>
        <taxon>Basidiomycota</taxon>
        <taxon>Agaricomycotina</taxon>
        <taxon>Agaricomycetes</taxon>
        <taxon>Agaricomycetidae</taxon>
        <taxon>Agaricales</taxon>
        <taxon>Agaricineae</taxon>
        <taxon>Psathyrellaceae</taxon>
        <taxon>Ephemerocybe</taxon>
    </lineage>
</organism>
<protein>
    <submittedName>
        <fullName evidence="2">Uncharacterized protein</fullName>
    </submittedName>
</protein>
<name>A0A8H6IIV7_9AGAR</name>
<accession>A0A8H6IIV7</accession>
<dbReference type="Proteomes" id="UP000521943">
    <property type="component" value="Unassembled WGS sequence"/>
</dbReference>
<gene>
    <name evidence="2" type="ORF">DFP72DRAFT_839526</name>
</gene>
<proteinExistence type="predicted"/>
<feature type="compositionally biased region" description="Basic and acidic residues" evidence="1">
    <location>
        <begin position="183"/>
        <end position="195"/>
    </location>
</feature>
<dbReference type="AlphaFoldDB" id="A0A8H6IIV7"/>
<sequence length="210" mass="23209">MVLWEFQLSTSGGTKASEGYKIELCLKTVSFFPSLTHLDFLRVRFPRPKYRSPHPRSISSDSETNFAPELGWTYTTASTGKKVLVLYAPPPRTSQSHPATMNTAEKNTVKFTEGTEANKMAPPIPDEAIIDPSSTSSKKKARAIKPLPKRGQRQSARLTARVDVARLAPQADSAPPAGKGKAQIKENDENDERSARPKATWRIVRFAEDA</sequence>